<dbReference type="AlphaFoldDB" id="A0A8S0PZ99"/>
<evidence type="ECO:0008006" key="3">
    <source>
        <dbReference type="Google" id="ProtNLM"/>
    </source>
</evidence>
<dbReference type="Proteomes" id="UP000594638">
    <property type="component" value="Unassembled WGS sequence"/>
</dbReference>
<dbReference type="PANTHER" id="PTHR33703:SF16">
    <property type="entry name" value="OS05G0342100 PROTEIN"/>
    <property type="match status" value="1"/>
</dbReference>
<dbReference type="InterPro" id="IPR032710">
    <property type="entry name" value="NTF2-like_dom_sf"/>
</dbReference>
<dbReference type="PANTHER" id="PTHR33703">
    <property type="entry name" value="OS07G0691300 PROTEIN"/>
    <property type="match status" value="1"/>
</dbReference>
<evidence type="ECO:0000313" key="1">
    <source>
        <dbReference type="EMBL" id="CAA2960490.1"/>
    </source>
</evidence>
<evidence type="ECO:0000313" key="2">
    <source>
        <dbReference type="Proteomes" id="UP000594638"/>
    </source>
</evidence>
<dbReference type="Gramene" id="OE9A002490T1">
    <property type="protein sequence ID" value="OE9A002490C1"/>
    <property type="gene ID" value="OE9A002490"/>
</dbReference>
<dbReference type="EMBL" id="CACTIH010000410">
    <property type="protein sequence ID" value="CAA2960490.1"/>
    <property type="molecule type" value="Genomic_DNA"/>
</dbReference>
<reference evidence="1 2" key="1">
    <citation type="submission" date="2019-12" db="EMBL/GenBank/DDBJ databases">
        <authorList>
            <person name="Alioto T."/>
            <person name="Alioto T."/>
            <person name="Gomez Garrido J."/>
        </authorList>
    </citation>
    <scope>NUCLEOTIDE SEQUENCE [LARGE SCALE GENOMIC DNA]</scope>
</reference>
<keyword evidence="2" id="KW-1185">Reference proteome</keyword>
<organism evidence="1 2">
    <name type="scientific">Olea europaea subsp. europaea</name>
    <dbReference type="NCBI Taxonomy" id="158383"/>
    <lineage>
        <taxon>Eukaryota</taxon>
        <taxon>Viridiplantae</taxon>
        <taxon>Streptophyta</taxon>
        <taxon>Embryophyta</taxon>
        <taxon>Tracheophyta</taxon>
        <taxon>Spermatophyta</taxon>
        <taxon>Magnoliopsida</taxon>
        <taxon>eudicotyledons</taxon>
        <taxon>Gunneridae</taxon>
        <taxon>Pentapetalae</taxon>
        <taxon>asterids</taxon>
        <taxon>lamiids</taxon>
        <taxon>Lamiales</taxon>
        <taxon>Oleaceae</taxon>
        <taxon>Oleeae</taxon>
        <taxon>Olea</taxon>
    </lineage>
</organism>
<dbReference type="OrthoDB" id="1922476at2759"/>
<dbReference type="InterPro" id="IPR009798">
    <property type="entry name" value="Wun1-like"/>
</dbReference>
<proteinExistence type="predicted"/>
<protein>
    <recommendedName>
        <fullName evidence="3">SnoaL-like domain-containing protein</fullName>
    </recommendedName>
</protein>
<name>A0A8S0PZ99_OLEEU</name>
<gene>
    <name evidence="1" type="ORF">OLEA9_A002490</name>
</gene>
<dbReference type="SUPFAM" id="SSF54427">
    <property type="entry name" value="NTF2-like"/>
    <property type="match status" value="1"/>
</dbReference>
<comment type="caution">
    <text evidence="1">The sequence shown here is derived from an EMBL/GenBank/DDBJ whole genome shotgun (WGS) entry which is preliminary data.</text>
</comment>
<accession>A0A8S0PZ99</accession>
<sequence>MEITSVDSEAAPSLENKNKAIVNTLYRGLSSGDTATVAGHIATDLEWWYHGPQNRHHMMKMLTGKCSTTAFKFEPQSIDAIDECVIVEGWEGAQSHPLDLTKRSLPGLMLAI</sequence>
<dbReference type="Gene3D" id="3.10.450.50">
    <property type="match status" value="1"/>
</dbReference>